<dbReference type="Proteomes" id="UP000284095">
    <property type="component" value="Unassembled WGS sequence"/>
</dbReference>
<evidence type="ECO:0000256" key="1">
    <source>
        <dbReference type="ARBA" id="ARBA00010923"/>
    </source>
</evidence>
<evidence type="ECO:0000259" key="5">
    <source>
        <dbReference type="Pfam" id="PF01420"/>
    </source>
</evidence>
<dbReference type="RefSeq" id="WP_118225115.1">
    <property type="nucleotide sequence ID" value="NZ_QRIC01000021.1"/>
</dbReference>
<dbReference type="AlphaFoldDB" id="A0A414STG9"/>
<comment type="subunit">
    <text evidence="4">The methyltransferase is composed of M and S polypeptides.</text>
</comment>
<dbReference type="InterPro" id="IPR000055">
    <property type="entry name" value="Restrct_endonuc_typeI_TRD"/>
</dbReference>
<evidence type="ECO:0000313" key="7">
    <source>
        <dbReference type="Proteomes" id="UP000284095"/>
    </source>
</evidence>
<dbReference type="Pfam" id="PF01420">
    <property type="entry name" value="Methylase_S"/>
    <property type="match status" value="1"/>
</dbReference>
<dbReference type="PANTHER" id="PTHR43140">
    <property type="entry name" value="TYPE-1 RESTRICTION ENZYME ECOKI SPECIFICITY PROTEIN"/>
    <property type="match status" value="1"/>
</dbReference>
<proteinExistence type="inferred from homology"/>
<protein>
    <recommendedName>
        <fullName evidence="5">Type I restriction modification DNA specificity domain-containing protein</fullName>
    </recommendedName>
</protein>
<dbReference type="InterPro" id="IPR044946">
    <property type="entry name" value="Restrct_endonuc_typeI_TRD_sf"/>
</dbReference>
<comment type="similarity">
    <text evidence="1">Belongs to the type-I restriction system S methylase family.</text>
</comment>
<dbReference type="CDD" id="cd17521">
    <property type="entry name" value="RMtype1_S_Sau13435ORF2165P_TRD2-CR2_like"/>
    <property type="match status" value="1"/>
</dbReference>
<dbReference type="GO" id="GO:0009307">
    <property type="term" value="P:DNA restriction-modification system"/>
    <property type="evidence" value="ECO:0007669"/>
    <property type="project" value="UniProtKB-KW"/>
</dbReference>
<feature type="domain" description="Type I restriction modification DNA specificity" evidence="5">
    <location>
        <begin position="13"/>
        <end position="122"/>
    </location>
</feature>
<evidence type="ECO:0000313" key="6">
    <source>
        <dbReference type="EMBL" id="RHG25267.1"/>
    </source>
</evidence>
<dbReference type="GO" id="GO:0003677">
    <property type="term" value="F:DNA binding"/>
    <property type="evidence" value="ECO:0007669"/>
    <property type="project" value="UniProtKB-KW"/>
</dbReference>
<evidence type="ECO:0000256" key="3">
    <source>
        <dbReference type="ARBA" id="ARBA00023125"/>
    </source>
</evidence>
<comment type="caution">
    <text evidence="6">The sequence shown here is derived from an EMBL/GenBank/DDBJ whole genome shotgun (WGS) entry which is preliminary data.</text>
</comment>
<dbReference type="InterPro" id="IPR051212">
    <property type="entry name" value="Type-I_RE_S_subunit"/>
</dbReference>
<sequence length="306" mass="35644">MWETVPYCDIKEGEIDAYLLKPNDILFARTGGTVGKSYLVQEVPEEAIYAGYLIRTKYSNQLCPQYLKYFMESELYWSQLREGTIVTAQPNCNGKTLGNMLVPIPPSHEQIRIVEKLNAVMAHVIEYGTIDSRLKHLNNIFPERLKKSILQEAVQGKLVPQDPYDEPAAVLLERIRAEKQKLVAEGKIKRDKHESVIFRMDNSHYEKHGSEEVCIDDKLPFEIPKIRPRSIHPAGELQDKYLFIWKVQIKMQNRAIHSAMVRFLPRTADQATILRTNRLQKISLFRFFIRKKEKSLQSILEKMDTW</sequence>
<keyword evidence="7" id="KW-1185">Reference proteome</keyword>
<reference evidence="6 7" key="1">
    <citation type="submission" date="2018-08" db="EMBL/GenBank/DDBJ databases">
        <title>A genome reference for cultivated species of the human gut microbiota.</title>
        <authorList>
            <person name="Zou Y."/>
            <person name="Xue W."/>
            <person name="Luo G."/>
        </authorList>
    </citation>
    <scope>NUCLEOTIDE SEQUENCE [LARGE SCALE GENOMIC DNA]</scope>
    <source>
        <strain evidence="6 7">AM22-22</strain>
    </source>
</reference>
<dbReference type="SUPFAM" id="SSF116734">
    <property type="entry name" value="DNA methylase specificity domain"/>
    <property type="match status" value="1"/>
</dbReference>
<evidence type="ECO:0000256" key="4">
    <source>
        <dbReference type="ARBA" id="ARBA00038652"/>
    </source>
</evidence>
<dbReference type="Gene3D" id="3.90.220.20">
    <property type="entry name" value="DNA methylase specificity domains"/>
    <property type="match status" value="1"/>
</dbReference>
<accession>A0A414STG9</accession>
<organism evidence="6 7">
    <name type="scientific">Dorea longicatena</name>
    <dbReference type="NCBI Taxonomy" id="88431"/>
    <lineage>
        <taxon>Bacteria</taxon>
        <taxon>Bacillati</taxon>
        <taxon>Bacillota</taxon>
        <taxon>Clostridia</taxon>
        <taxon>Lachnospirales</taxon>
        <taxon>Lachnospiraceae</taxon>
        <taxon>Dorea</taxon>
    </lineage>
</organism>
<keyword evidence="3" id="KW-0238">DNA-binding</keyword>
<dbReference type="PANTHER" id="PTHR43140:SF1">
    <property type="entry name" value="TYPE I RESTRICTION ENZYME ECOKI SPECIFICITY SUBUNIT"/>
    <property type="match status" value="1"/>
</dbReference>
<keyword evidence="2" id="KW-0680">Restriction system</keyword>
<name>A0A414STG9_9FIRM</name>
<dbReference type="EMBL" id="QRIC01000021">
    <property type="protein sequence ID" value="RHG25267.1"/>
    <property type="molecule type" value="Genomic_DNA"/>
</dbReference>
<evidence type="ECO:0000256" key="2">
    <source>
        <dbReference type="ARBA" id="ARBA00022747"/>
    </source>
</evidence>
<gene>
    <name evidence="6" type="ORF">DW265_09500</name>
</gene>